<organism evidence="2 3">
    <name type="scientific">Clostridium disporicum</name>
    <dbReference type="NCBI Taxonomy" id="84024"/>
    <lineage>
        <taxon>Bacteria</taxon>
        <taxon>Bacillati</taxon>
        <taxon>Bacillota</taxon>
        <taxon>Clostridia</taxon>
        <taxon>Eubacteriales</taxon>
        <taxon>Clostridiaceae</taxon>
        <taxon>Clostridium</taxon>
    </lineage>
</organism>
<feature type="transmembrane region" description="Helical" evidence="1">
    <location>
        <begin position="215"/>
        <end position="235"/>
    </location>
</feature>
<dbReference type="Proteomes" id="UP000095594">
    <property type="component" value="Unassembled WGS sequence"/>
</dbReference>
<evidence type="ECO:0008006" key="4">
    <source>
        <dbReference type="Google" id="ProtNLM"/>
    </source>
</evidence>
<proteinExistence type="predicted"/>
<keyword evidence="1" id="KW-1133">Transmembrane helix</keyword>
<feature type="transmembrane region" description="Helical" evidence="1">
    <location>
        <begin position="42"/>
        <end position="60"/>
    </location>
</feature>
<feature type="transmembrane region" description="Helical" evidence="1">
    <location>
        <begin position="81"/>
        <end position="103"/>
    </location>
</feature>
<gene>
    <name evidence="2" type="ORF">ERS852471_00591</name>
</gene>
<evidence type="ECO:0000313" key="2">
    <source>
        <dbReference type="EMBL" id="CUN86478.1"/>
    </source>
</evidence>
<evidence type="ECO:0000313" key="3">
    <source>
        <dbReference type="Proteomes" id="UP000095594"/>
    </source>
</evidence>
<sequence length="241" mass="27692">MDKSLRVAKFNIIDMRKRIIYFYLIISIVLMFFINIGQYGEILLPVIMDVLTFIFLLSCASDTLKNKFKFAQANNISRSTFIKGTIISIFPISALMAVIDFAINRTMNLFIKAPTFYDLYFTTFEKFTDVEGRIIWMQDGGLNAIIGSVLFSFMIYSLASVIGLIIGVINLKTSERTQLIWSVLSVGLWIVWFNIDDRFLILDKIRPSTDNRVFLVLLIYILVFGVCIFGSFKMIRKATVK</sequence>
<keyword evidence="1" id="KW-0472">Membrane</keyword>
<dbReference type="EMBL" id="CYZX01000003">
    <property type="protein sequence ID" value="CUN86478.1"/>
    <property type="molecule type" value="Genomic_DNA"/>
</dbReference>
<feature type="transmembrane region" description="Helical" evidence="1">
    <location>
        <begin position="178"/>
        <end position="195"/>
    </location>
</feature>
<keyword evidence="1" id="KW-0812">Transmembrane</keyword>
<name>A0A174AG50_9CLOT</name>
<feature type="transmembrane region" description="Helical" evidence="1">
    <location>
        <begin position="20"/>
        <end position="36"/>
    </location>
</feature>
<evidence type="ECO:0000256" key="1">
    <source>
        <dbReference type="SAM" id="Phobius"/>
    </source>
</evidence>
<feature type="transmembrane region" description="Helical" evidence="1">
    <location>
        <begin position="145"/>
        <end position="171"/>
    </location>
</feature>
<dbReference type="AlphaFoldDB" id="A0A174AG50"/>
<dbReference type="RefSeq" id="WP_055263759.1">
    <property type="nucleotide sequence ID" value="NZ_CABIXQ010000003.1"/>
</dbReference>
<protein>
    <recommendedName>
        <fullName evidence="4">ABC-2 family transporter protein</fullName>
    </recommendedName>
</protein>
<accession>A0A174AG50</accession>
<dbReference type="OrthoDB" id="1852297at2"/>
<reference evidence="2 3" key="1">
    <citation type="submission" date="2015-09" db="EMBL/GenBank/DDBJ databases">
        <authorList>
            <consortium name="Pathogen Informatics"/>
        </authorList>
    </citation>
    <scope>NUCLEOTIDE SEQUENCE [LARGE SCALE GENOMIC DNA]</scope>
    <source>
        <strain evidence="2 3">2789STDY5834856</strain>
    </source>
</reference>